<dbReference type="OrthoDB" id="9810662at2"/>
<sequence>MIELIALTPLMRWTVLLLLFALVSGLAFLLLRSLTNRRLVLDRLDAQSREAMASESAAARLTMANVRASAWSRLTDRIERGGLSLGDSDPKALQRKMLAAGYRSPAAPKIFTLVRIILIVVLPLAILLPQLLSSEPPSLLSLYLQGAGFAVMGLVLPNLFITAKADRRRQEVVNGFPDCLDLMLVCVEAGMGLEAALDRVAREMTTSHPLVAETLLQTTLELRAGASREEALRAMAERSGVDEIRAFATLLIQSDKLGSSIATTLRVYATEMREKRRMRAEEKAHRLPVLISIPLVACMLPVMIGVLMLPAAIRVIRQVAPALGGG</sequence>
<dbReference type="Proteomes" id="UP000197361">
    <property type="component" value="Unassembled WGS sequence"/>
</dbReference>
<dbReference type="PANTHER" id="PTHR35007">
    <property type="entry name" value="INTEGRAL MEMBRANE PROTEIN-RELATED"/>
    <property type="match status" value="1"/>
</dbReference>
<evidence type="ECO:0000256" key="2">
    <source>
        <dbReference type="ARBA" id="ARBA00022475"/>
    </source>
</evidence>
<accession>A0A246JVE2</accession>
<keyword evidence="9" id="KW-1185">Reference proteome</keyword>
<dbReference type="InterPro" id="IPR018076">
    <property type="entry name" value="T2SS_GspF_dom"/>
</dbReference>
<keyword evidence="4 6" id="KW-1133">Transmembrane helix</keyword>
<dbReference type="GO" id="GO:0005886">
    <property type="term" value="C:plasma membrane"/>
    <property type="evidence" value="ECO:0007669"/>
    <property type="project" value="UniProtKB-SubCell"/>
</dbReference>
<dbReference type="AlphaFoldDB" id="A0A246JVE2"/>
<evidence type="ECO:0000256" key="1">
    <source>
        <dbReference type="ARBA" id="ARBA00004651"/>
    </source>
</evidence>
<dbReference type="PANTHER" id="PTHR35007:SF2">
    <property type="entry name" value="PILUS ASSEMBLE PROTEIN"/>
    <property type="match status" value="1"/>
</dbReference>
<evidence type="ECO:0000256" key="6">
    <source>
        <dbReference type="SAM" id="Phobius"/>
    </source>
</evidence>
<feature type="transmembrane region" description="Helical" evidence="6">
    <location>
        <begin position="12"/>
        <end position="31"/>
    </location>
</feature>
<evidence type="ECO:0000259" key="7">
    <source>
        <dbReference type="Pfam" id="PF00482"/>
    </source>
</evidence>
<name>A0A246JVE2_9SPHN</name>
<feature type="transmembrane region" description="Helical" evidence="6">
    <location>
        <begin position="140"/>
        <end position="161"/>
    </location>
</feature>
<dbReference type="RefSeq" id="WP_088440899.1">
    <property type="nucleotide sequence ID" value="NZ_BMMC01000003.1"/>
</dbReference>
<evidence type="ECO:0000256" key="4">
    <source>
        <dbReference type="ARBA" id="ARBA00022989"/>
    </source>
</evidence>
<keyword evidence="3 6" id="KW-0812">Transmembrane</keyword>
<comment type="caution">
    <text evidence="8">The sequence shown here is derived from an EMBL/GenBank/DDBJ whole genome shotgun (WGS) entry which is preliminary data.</text>
</comment>
<evidence type="ECO:0000256" key="3">
    <source>
        <dbReference type="ARBA" id="ARBA00022692"/>
    </source>
</evidence>
<proteinExistence type="predicted"/>
<reference evidence="8 9" key="1">
    <citation type="journal article" date="2010" name="Int. J. Syst. Evol. Microbiol.">
        <title>Sphingopyxis bauzanensis sp. nov., a psychrophilic bacterium isolated from soil.</title>
        <authorList>
            <person name="Zhang D.C."/>
            <person name="Liu H.C."/>
            <person name="Xin Y.H."/>
            <person name="Zhou Y.G."/>
            <person name="Schinner F."/>
            <person name="Margesin R."/>
        </authorList>
    </citation>
    <scope>NUCLEOTIDE SEQUENCE [LARGE SCALE GENOMIC DNA]</scope>
    <source>
        <strain evidence="8 9">DSM 22271</strain>
    </source>
</reference>
<comment type="subcellular location">
    <subcellularLocation>
        <location evidence="1">Cell membrane</location>
        <topology evidence="1">Multi-pass membrane protein</topology>
    </subcellularLocation>
</comment>
<evidence type="ECO:0000313" key="9">
    <source>
        <dbReference type="Proteomes" id="UP000197361"/>
    </source>
</evidence>
<keyword evidence="2" id="KW-1003">Cell membrane</keyword>
<evidence type="ECO:0000313" key="8">
    <source>
        <dbReference type="EMBL" id="OWQ97044.1"/>
    </source>
</evidence>
<keyword evidence="5 6" id="KW-0472">Membrane</keyword>
<evidence type="ECO:0000256" key="5">
    <source>
        <dbReference type="ARBA" id="ARBA00023136"/>
    </source>
</evidence>
<feature type="transmembrane region" description="Helical" evidence="6">
    <location>
        <begin position="287"/>
        <end position="313"/>
    </location>
</feature>
<dbReference type="EMBL" id="NISK01000002">
    <property type="protein sequence ID" value="OWQ97044.1"/>
    <property type="molecule type" value="Genomic_DNA"/>
</dbReference>
<feature type="domain" description="Type II secretion system protein GspF" evidence="7">
    <location>
        <begin position="180"/>
        <end position="308"/>
    </location>
</feature>
<dbReference type="Pfam" id="PF00482">
    <property type="entry name" value="T2SSF"/>
    <property type="match status" value="1"/>
</dbReference>
<feature type="transmembrane region" description="Helical" evidence="6">
    <location>
        <begin position="110"/>
        <end position="128"/>
    </location>
</feature>
<organism evidence="8 9">
    <name type="scientific">Sphingopyxis bauzanensis</name>
    <dbReference type="NCBI Taxonomy" id="651663"/>
    <lineage>
        <taxon>Bacteria</taxon>
        <taxon>Pseudomonadati</taxon>
        <taxon>Pseudomonadota</taxon>
        <taxon>Alphaproteobacteria</taxon>
        <taxon>Sphingomonadales</taxon>
        <taxon>Sphingomonadaceae</taxon>
        <taxon>Sphingopyxis</taxon>
    </lineage>
</organism>
<gene>
    <name evidence="8" type="ORF">CDQ92_08125</name>
</gene>
<protein>
    <submittedName>
        <fullName evidence="8">Secretion system protein</fullName>
    </submittedName>
</protein>